<organism evidence="2">
    <name type="scientific">Rhipicephalus microplus</name>
    <name type="common">Cattle tick</name>
    <name type="synonym">Boophilus microplus</name>
    <dbReference type="NCBI Taxonomy" id="6941"/>
    <lineage>
        <taxon>Eukaryota</taxon>
        <taxon>Metazoa</taxon>
        <taxon>Ecdysozoa</taxon>
        <taxon>Arthropoda</taxon>
        <taxon>Chelicerata</taxon>
        <taxon>Arachnida</taxon>
        <taxon>Acari</taxon>
        <taxon>Parasitiformes</taxon>
        <taxon>Ixodida</taxon>
        <taxon>Ixodoidea</taxon>
        <taxon>Ixodidae</taxon>
        <taxon>Rhipicephalinae</taxon>
        <taxon>Rhipicephalus</taxon>
        <taxon>Boophilus</taxon>
    </lineage>
</organism>
<proteinExistence type="predicted"/>
<reference evidence="2" key="1">
    <citation type="submission" date="2020-03" db="EMBL/GenBank/DDBJ databases">
        <title>A transcriptome and proteome of the tick Rhipicephalus microplus shaped by the genetic composition of its hosts and developmental stage.</title>
        <authorList>
            <person name="Garcia G.R."/>
            <person name="Ribeiro J.M.C."/>
            <person name="Maruyama S.R."/>
            <person name="Gardinasse L.G."/>
            <person name="Nelson K."/>
            <person name="Ferreira B.R."/>
            <person name="Andrade T.G."/>
            <person name="Santos I.K.F.M."/>
        </authorList>
    </citation>
    <scope>NUCLEOTIDE SEQUENCE</scope>
    <source>
        <strain evidence="2">NSGR</strain>
        <tissue evidence="2">Salivary glands</tissue>
    </source>
</reference>
<name>A0A6G5A3T7_RHIMP</name>
<keyword evidence="1" id="KW-0732">Signal</keyword>
<dbReference type="EMBL" id="GIKN01002557">
    <property type="protein sequence ID" value="NIE44830.1"/>
    <property type="molecule type" value="Transcribed_RNA"/>
</dbReference>
<accession>A0A6G5A3T7</accession>
<sequence length="115" mass="12843">MTTKNFAVYCIMVCVLATLVFGSTQFTLPKCCRKRRCDAPKIYTCLFGAGSQKVACIQPREKLSHIDEFWGNFCPKTTKLLCRKIDTDYVCGCGSMLAPVHSSLRIDIGPRTNLP</sequence>
<dbReference type="AlphaFoldDB" id="A0A6G5A3T7"/>
<feature type="chain" id="PRO_5026042236" evidence="1">
    <location>
        <begin position="23"/>
        <end position="115"/>
    </location>
</feature>
<evidence type="ECO:0000313" key="2">
    <source>
        <dbReference type="EMBL" id="NIE44830.1"/>
    </source>
</evidence>
<evidence type="ECO:0000256" key="1">
    <source>
        <dbReference type="SAM" id="SignalP"/>
    </source>
</evidence>
<feature type="signal peptide" evidence="1">
    <location>
        <begin position="1"/>
        <end position="22"/>
    </location>
</feature>
<protein>
    <submittedName>
        <fullName evidence="2">Putative conserved secreted protein</fullName>
    </submittedName>
</protein>